<keyword evidence="7" id="KW-0963">Cytoplasm</keyword>
<keyword evidence="4 7" id="KW-0067">ATP-binding</keyword>
<comment type="function">
    <text evidence="7">Catalyzes the attachment of glutamate to tRNA(Glu) in a two-step reaction: glutamate is first activated by ATP to form Glu-AMP and then transferred to the acceptor end of tRNA(Glu).</text>
</comment>
<protein>
    <recommendedName>
        <fullName evidence="7">Glutamate--tRNA ligase</fullName>
        <ecNumber evidence="7">6.1.1.17</ecNumber>
    </recommendedName>
    <alternativeName>
        <fullName evidence="7">Glutamyl-tRNA synthetase</fullName>
        <shortName evidence="7">GluRS</shortName>
    </alternativeName>
</protein>
<dbReference type="GO" id="GO:0006424">
    <property type="term" value="P:glutamyl-tRNA aminoacylation"/>
    <property type="evidence" value="ECO:0007669"/>
    <property type="project" value="UniProtKB-UniRule"/>
</dbReference>
<feature type="short sequence motif" description="'HIGH' region" evidence="7">
    <location>
        <begin position="40"/>
        <end position="50"/>
    </location>
</feature>
<evidence type="ECO:0000256" key="5">
    <source>
        <dbReference type="ARBA" id="ARBA00022917"/>
    </source>
</evidence>
<keyword evidence="6 7" id="KW-0030">Aminoacyl-tRNA synthetase</keyword>
<feature type="binding site" evidence="7">
    <location>
        <position position="291"/>
    </location>
    <ligand>
        <name>ATP</name>
        <dbReference type="ChEBI" id="CHEBI:30616"/>
    </ligand>
</feature>
<sequence>MTNQDLANLLFPDAKDVSYYEEKYPERNLKEGAIVTRFAPSPTGFVHMGSLYTTFLGYMMAKQSGGVYYLRVEDTDQKREVENGIEGIFNDLKAYDFEIQEGYGIGGDYGPYLQSERKEIYQAYAKSLIAKGLAYPCFCSAEEIEEMRKVQEESKERIGYYGSFANCRNLSVDEAYEKVKSGASWVIRLKSQGDFTRRHIFHDVIKGDVEYLENDMDIVIIKGDGLPTYHFAHAVDDHLMHTTHVIRGDEWLSSLPIHLELFDLLGFKRPEYGHVAPLTKKDGDTIRKLSKRKDPECSVKFYQEMGLPPEAIKLYLSMIGNTNFEEWYLANLDKTYRDFPFSFEHMPIGGTLFDTVKMFATAKLYFSTISAKEIMDGLLPYTEKYDPEFYALLKNDPDYMLALLNIERNCERPRKDIGCYKDVKEEFWYMYDELFSQKENPYDAITGSYYMDDIKEYLETVYDEKDEQQDWFQKVKDFAGSHGYATNRKDYKANPEAFKGDVAKFCEGLRVMLTASLMSPNLYDLLKIYGKERLLKRFLVFREKVGNAK</sequence>
<dbReference type="InterPro" id="IPR000924">
    <property type="entry name" value="Glu/Gln-tRNA-synth"/>
</dbReference>
<dbReference type="PANTHER" id="PTHR43311">
    <property type="entry name" value="GLUTAMATE--TRNA LIGASE"/>
    <property type="match status" value="1"/>
</dbReference>
<dbReference type="Pfam" id="PF00749">
    <property type="entry name" value="tRNA-synt_1c"/>
    <property type="match status" value="1"/>
</dbReference>
<dbReference type="EC" id="6.1.1.17" evidence="7"/>
<dbReference type="NCBIfam" id="TIGR00464">
    <property type="entry name" value="gltX_bact"/>
    <property type="match status" value="1"/>
</dbReference>
<evidence type="ECO:0000256" key="6">
    <source>
        <dbReference type="ARBA" id="ARBA00023146"/>
    </source>
</evidence>
<keyword evidence="3 7" id="KW-0547">Nucleotide-binding</keyword>
<keyword evidence="5 7" id="KW-0648">Protein biosynthesis</keyword>
<dbReference type="GO" id="GO:0000049">
    <property type="term" value="F:tRNA binding"/>
    <property type="evidence" value="ECO:0007669"/>
    <property type="project" value="InterPro"/>
</dbReference>
<dbReference type="InterPro" id="IPR008925">
    <property type="entry name" value="aa_tRNA-synth_I_cd-bd_sf"/>
</dbReference>
<comment type="similarity">
    <text evidence="1 7">Belongs to the class-I aminoacyl-tRNA synthetase family. Glutamate--tRNA ligase type 1 subfamily.</text>
</comment>
<comment type="subcellular location">
    <subcellularLocation>
        <location evidence="7">Cytoplasm</location>
    </subcellularLocation>
</comment>
<evidence type="ECO:0000256" key="7">
    <source>
        <dbReference type="HAMAP-Rule" id="MF_00022"/>
    </source>
</evidence>
<dbReference type="InterPro" id="IPR020751">
    <property type="entry name" value="aa-tRNA-synth_I_codon-bd_sub2"/>
</dbReference>
<comment type="subunit">
    <text evidence="7">Monomer.</text>
</comment>
<dbReference type="AlphaFoldDB" id="A0A9D0YZG5"/>
<evidence type="ECO:0000256" key="3">
    <source>
        <dbReference type="ARBA" id="ARBA00022741"/>
    </source>
</evidence>
<organism evidence="9 10">
    <name type="scientific">Candidatus Faecenecus gallistercoris</name>
    <dbReference type="NCBI Taxonomy" id="2840793"/>
    <lineage>
        <taxon>Bacteria</taxon>
        <taxon>Bacillati</taxon>
        <taxon>Bacillota</taxon>
        <taxon>Bacillota incertae sedis</taxon>
        <taxon>Candidatus Faecenecus</taxon>
    </lineage>
</organism>
<comment type="caution">
    <text evidence="7">Lacks conserved residue(s) required for the propagation of feature annotation.</text>
</comment>
<dbReference type="Gene3D" id="1.10.10.350">
    <property type="match status" value="1"/>
</dbReference>
<dbReference type="InterPro" id="IPR004527">
    <property type="entry name" value="Glu-tRNA-ligase_bac/mito"/>
</dbReference>
<evidence type="ECO:0000256" key="2">
    <source>
        <dbReference type="ARBA" id="ARBA00022598"/>
    </source>
</evidence>
<evidence type="ECO:0000313" key="9">
    <source>
        <dbReference type="EMBL" id="HIQ64705.1"/>
    </source>
</evidence>
<keyword evidence="2 7" id="KW-0436">Ligase</keyword>
<gene>
    <name evidence="7" type="primary">gltX</name>
    <name evidence="9" type="ORF">IAC85_03095</name>
</gene>
<evidence type="ECO:0000256" key="4">
    <source>
        <dbReference type="ARBA" id="ARBA00022840"/>
    </source>
</evidence>
<evidence type="ECO:0000313" key="10">
    <source>
        <dbReference type="Proteomes" id="UP000886725"/>
    </source>
</evidence>
<reference evidence="9" key="1">
    <citation type="submission" date="2020-10" db="EMBL/GenBank/DDBJ databases">
        <authorList>
            <person name="Gilroy R."/>
        </authorList>
    </citation>
    <scope>NUCLEOTIDE SEQUENCE</scope>
    <source>
        <strain evidence="9">CHK165-10780</strain>
    </source>
</reference>
<dbReference type="PANTHER" id="PTHR43311:SF2">
    <property type="entry name" value="GLUTAMATE--TRNA LIGASE, MITOCHONDRIAL-RELATED"/>
    <property type="match status" value="1"/>
</dbReference>
<dbReference type="Gene3D" id="3.40.50.620">
    <property type="entry name" value="HUPs"/>
    <property type="match status" value="1"/>
</dbReference>
<dbReference type="Proteomes" id="UP000886725">
    <property type="component" value="Unassembled WGS sequence"/>
</dbReference>
<comment type="caution">
    <text evidence="9">The sequence shown here is derived from an EMBL/GenBank/DDBJ whole genome shotgun (WGS) entry which is preliminary data.</text>
</comment>
<dbReference type="HAMAP" id="MF_00022">
    <property type="entry name" value="Glu_tRNA_synth_type1"/>
    <property type="match status" value="1"/>
</dbReference>
<dbReference type="GO" id="GO:0004818">
    <property type="term" value="F:glutamate-tRNA ligase activity"/>
    <property type="evidence" value="ECO:0007669"/>
    <property type="project" value="UniProtKB-UniRule"/>
</dbReference>
<evidence type="ECO:0000259" key="8">
    <source>
        <dbReference type="Pfam" id="PF00749"/>
    </source>
</evidence>
<comment type="catalytic activity">
    <reaction evidence="7">
        <text>tRNA(Glu) + L-glutamate + ATP = L-glutamyl-tRNA(Glu) + AMP + diphosphate</text>
        <dbReference type="Rhea" id="RHEA:23540"/>
        <dbReference type="Rhea" id="RHEA-COMP:9663"/>
        <dbReference type="Rhea" id="RHEA-COMP:9680"/>
        <dbReference type="ChEBI" id="CHEBI:29985"/>
        <dbReference type="ChEBI" id="CHEBI:30616"/>
        <dbReference type="ChEBI" id="CHEBI:33019"/>
        <dbReference type="ChEBI" id="CHEBI:78442"/>
        <dbReference type="ChEBI" id="CHEBI:78520"/>
        <dbReference type="ChEBI" id="CHEBI:456215"/>
        <dbReference type="EC" id="6.1.1.17"/>
    </reaction>
</comment>
<feature type="short sequence motif" description="'KMSKS' region" evidence="7">
    <location>
        <begin position="288"/>
        <end position="292"/>
    </location>
</feature>
<proteinExistence type="inferred from homology"/>
<dbReference type="SUPFAM" id="SSF52374">
    <property type="entry name" value="Nucleotidylyl transferase"/>
    <property type="match status" value="1"/>
</dbReference>
<accession>A0A9D0YZG5</accession>
<reference evidence="9" key="2">
    <citation type="journal article" date="2021" name="PeerJ">
        <title>Extensive microbial diversity within the chicken gut microbiome revealed by metagenomics and culture.</title>
        <authorList>
            <person name="Gilroy R."/>
            <person name="Ravi A."/>
            <person name="Getino M."/>
            <person name="Pursley I."/>
            <person name="Horton D.L."/>
            <person name="Alikhan N.F."/>
            <person name="Baker D."/>
            <person name="Gharbi K."/>
            <person name="Hall N."/>
            <person name="Watson M."/>
            <person name="Adriaenssens E.M."/>
            <person name="Foster-Nyarko E."/>
            <person name="Jarju S."/>
            <person name="Secka A."/>
            <person name="Antonio M."/>
            <person name="Oren A."/>
            <person name="Chaudhuri R.R."/>
            <person name="La Ragione R."/>
            <person name="Hildebrand F."/>
            <person name="Pallen M.J."/>
        </authorList>
    </citation>
    <scope>NUCLEOTIDE SEQUENCE</scope>
    <source>
        <strain evidence="9">CHK165-10780</strain>
    </source>
</reference>
<dbReference type="InterPro" id="IPR020058">
    <property type="entry name" value="Glu/Gln-tRNA-synth_Ib_cat-dom"/>
</dbReference>
<feature type="domain" description="Glutamyl/glutaminyl-tRNA synthetase class Ib catalytic" evidence="8">
    <location>
        <begin position="34"/>
        <end position="324"/>
    </location>
</feature>
<dbReference type="EMBL" id="DVFU01000061">
    <property type="protein sequence ID" value="HIQ64705.1"/>
    <property type="molecule type" value="Genomic_DNA"/>
</dbReference>
<dbReference type="InterPro" id="IPR049940">
    <property type="entry name" value="GluQ/Sye"/>
</dbReference>
<evidence type="ECO:0000256" key="1">
    <source>
        <dbReference type="ARBA" id="ARBA00007894"/>
    </source>
</evidence>
<dbReference type="GO" id="GO:0005524">
    <property type="term" value="F:ATP binding"/>
    <property type="evidence" value="ECO:0007669"/>
    <property type="project" value="UniProtKB-UniRule"/>
</dbReference>
<name>A0A9D0YZG5_9FIRM</name>
<dbReference type="PRINTS" id="PR00987">
    <property type="entry name" value="TRNASYNTHGLU"/>
</dbReference>
<dbReference type="GO" id="GO:0005829">
    <property type="term" value="C:cytosol"/>
    <property type="evidence" value="ECO:0007669"/>
    <property type="project" value="TreeGrafter"/>
</dbReference>
<dbReference type="InterPro" id="IPR014729">
    <property type="entry name" value="Rossmann-like_a/b/a_fold"/>
</dbReference>
<dbReference type="SUPFAM" id="SSF48163">
    <property type="entry name" value="An anticodon-binding domain of class I aminoacyl-tRNA synthetases"/>
    <property type="match status" value="1"/>
</dbReference>